<dbReference type="Gene3D" id="2.20.25.240">
    <property type="match status" value="1"/>
</dbReference>
<dbReference type="OrthoDB" id="6605074at2759"/>
<reference evidence="2" key="2">
    <citation type="submission" date="2022-06" db="UniProtKB">
        <authorList>
            <consortium name="EnsemblMetazoa"/>
        </authorList>
    </citation>
    <scope>IDENTIFICATION</scope>
</reference>
<name>A0A8R2F8Y0_ACYPI</name>
<evidence type="ECO:0000313" key="3">
    <source>
        <dbReference type="Proteomes" id="UP000007819"/>
    </source>
</evidence>
<keyword evidence="3" id="KW-1185">Reference proteome</keyword>
<dbReference type="RefSeq" id="XP_008181876.1">
    <property type="nucleotide sequence ID" value="XM_008183654.1"/>
</dbReference>
<evidence type="ECO:0000313" key="2">
    <source>
        <dbReference type="EnsemblMetazoa" id="XP_008181876.1"/>
    </source>
</evidence>
<protein>
    <recommendedName>
        <fullName evidence="1">MULE transposase domain-containing protein</fullName>
    </recommendedName>
</protein>
<sequence length="320" mass="37287">MNTQSISESISEKNKEIKIIDKFKYRFHKMLANDVERWSCTNKKCKCYFKRSGSLLLVNESKLTDHRHEPDSSELLKRQSIRNNLKRKATEDITLRPATLIHSQINRDGIDDLTTDDISCIRRGIYMARRKILPTLPKNIKQVHETIELLNIKTIQGEPFVLINDRINNIIMFSCTSNLQSLNLVKEISVDGTFRCSTKYYLQLFTIHGMLNDYYIPLAFFLLNSKECNAYENAFRGLINECSKIDLNFNPEVIHVDFESSIHKAANIVWPLIKIQGCHFHLGQSWWRKIQELGLTSEYNNSSSEVGSFLKYIFCLRPRI</sequence>
<dbReference type="AlphaFoldDB" id="A0A8R2F8Y0"/>
<evidence type="ECO:0000259" key="1">
    <source>
        <dbReference type="Pfam" id="PF10551"/>
    </source>
</evidence>
<dbReference type="GeneID" id="103309079"/>
<dbReference type="Pfam" id="PF10551">
    <property type="entry name" value="MULE"/>
    <property type="match status" value="1"/>
</dbReference>
<organism evidence="2 3">
    <name type="scientific">Acyrthosiphon pisum</name>
    <name type="common">Pea aphid</name>
    <dbReference type="NCBI Taxonomy" id="7029"/>
    <lineage>
        <taxon>Eukaryota</taxon>
        <taxon>Metazoa</taxon>
        <taxon>Ecdysozoa</taxon>
        <taxon>Arthropoda</taxon>
        <taxon>Hexapoda</taxon>
        <taxon>Insecta</taxon>
        <taxon>Pterygota</taxon>
        <taxon>Neoptera</taxon>
        <taxon>Paraneoptera</taxon>
        <taxon>Hemiptera</taxon>
        <taxon>Sternorrhyncha</taxon>
        <taxon>Aphidomorpha</taxon>
        <taxon>Aphidoidea</taxon>
        <taxon>Aphididae</taxon>
        <taxon>Macrosiphini</taxon>
        <taxon>Acyrthosiphon</taxon>
    </lineage>
</organism>
<feature type="domain" description="MULE transposase" evidence="1">
    <location>
        <begin position="188"/>
        <end position="283"/>
    </location>
</feature>
<dbReference type="Proteomes" id="UP000007819">
    <property type="component" value="Unassembled WGS sequence"/>
</dbReference>
<reference evidence="3" key="1">
    <citation type="submission" date="2010-06" db="EMBL/GenBank/DDBJ databases">
        <authorList>
            <person name="Jiang H."/>
            <person name="Abraham K."/>
            <person name="Ali S."/>
            <person name="Alsbrooks S.L."/>
            <person name="Anim B.N."/>
            <person name="Anosike U.S."/>
            <person name="Attaway T."/>
            <person name="Bandaranaike D.P."/>
            <person name="Battles P.K."/>
            <person name="Bell S.N."/>
            <person name="Bell A.V."/>
            <person name="Beltran B."/>
            <person name="Bickham C."/>
            <person name="Bustamante Y."/>
            <person name="Caleb T."/>
            <person name="Canada A."/>
            <person name="Cardenas V."/>
            <person name="Carter K."/>
            <person name="Chacko J."/>
            <person name="Chandrabose M.N."/>
            <person name="Chavez D."/>
            <person name="Chavez A."/>
            <person name="Chen L."/>
            <person name="Chu H.-S."/>
            <person name="Claassen K.J."/>
            <person name="Cockrell R."/>
            <person name="Collins M."/>
            <person name="Cooper J.A."/>
            <person name="Cree A."/>
            <person name="Curry S.M."/>
            <person name="Da Y."/>
            <person name="Dao M.D."/>
            <person name="Das B."/>
            <person name="Davila M.-L."/>
            <person name="Davy-Carroll L."/>
            <person name="Denson S."/>
            <person name="Dinh H."/>
            <person name="Ebong V.E."/>
            <person name="Edwards J.R."/>
            <person name="Egan A."/>
            <person name="El-Daye J."/>
            <person name="Escobedo L."/>
            <person name="Fernandez S."/>
            <person name="Fernando P.R."/>
            <person name="Flagg N."/>
            <person name="Forbes L.D."/>
            <person name="Fowler R.G."/>
            <person name="Fu Q."/>
            <person name="Gabisi R.A."/>
            <person name="Ganer J."/>
            <person name="Garbino Pronczuk A."/>
            <person name="Garcia R.M."/>
            <person name="Garner T."/>
            <person name="Garrett T.E."/>
            <person name="Gonzalez D.A."/>
            <person name="Hamid H."/>
            <person name="Hawkins E.S."/>
            <person name="Hirani K."/>
            <person name="Hogues M.E."/>
            <person name="Hollins B."/>
            <person name="Hsiao C.-H."/>
            <person name="Jabil R."/>
            <person name="James M.L."/>
            <person name="Jhangiani S.N."/>
            <person name="Johnson B."/>
            <person name="Johnson Q."/>
            <person name="Joshi V."/>
            <person name="Kalu J.B."/>
            <person name="Kam C."/>
            <person name="Kashfia A."/>
            <person name="Keebler J."/>
            <person name="Kisamo H."/>
            <person name="Kovar C.L."/>
            <person name="Lago L.A."/>
            <person name="Lai C.-Y."/>
            <person name="Laidlaw J."/>
            <person name="Lara F."/>
            <person name="Le T.-K."/>
            <person name="Lee S.L."/>
            <person name="Legall F.H."/>
            <person name="Lemon S.J."/>
            <person name="Lewis L.R."/>
            <person name="Li B."/>
            <person name="Liu Y."/>
            <person name="Liu Y.-S."/>
            <person name="Lopez J."/>
            <person name="Lozado R.J."/>
            <person name="Lu J."/>
            <person name="Madu R.C."/>
            <person name="Maheshwari M."/>
            <person name="Maheshwari R."/>
            <person name="Malloy K."/>
            <person name="Martinez E."/>
            <person name="Mathew T."/>
            <person name="Mercado I.C."/>
            <person name="Mercado C."/>
            <person name="Meyer B."/>
            <person name="Montgomery K."/>
            <person name="Morgan M.B."/>
            <person name="Munidasa M."/>
            <person name="Nazareth L.V."/>
            <person name="Nelson J."/>
            <person name="Ng B.M."/>
            <person name="Nguyen N.B."/>
            <person name="Nguyen P.Q."/>
            <person name="Nguyen T."/>
            <person name="Obregon M."/>
            <person name="Okwuonu G.O."/>
            <person name="Onwere C.G."/>
            <person name="Orozco G."/>
            <person name="Parra A."/>
            <person name="Patel S."/>
            <person name="Patil S."/>
            <person name="Perez A."/>
            <person name="Perez Y."/>
            <person name="Pham C."/>
            <person name="Primus E.L."/>
            <person name="Pu L.-L."/>
            <person name="Puazo M."/>
            <person name="Qin X."/>
            <person name="Quiroz J.B."/>
            <person name="Reese J."/>
            <person name="Richards S."/>
            <person name="Rives C.M."/>
            <person name="Robberts R."/>
            <person name="Ruiz S.J."/>
            <person name="Ruiz M.J."/>
            <person name="Santibanez J."/>
            <person name="Schneider B.W."/>
            <person name="Sisson I."/>
            <person name="Smith M."/>
            <person name="Sodergren E."/>
            <person name="Song X.-Z."/>
            <person name="Song B.B."/>
            <person name="Summersgill H."/>
            <person name="Thelus R."/>
            <person name="Thornton R.D."/>
            <person name="Trejos Z.Y."/>
            <person name="Usmani K."/>
            <person name="Vattathil S."/>
            <person name="Villasana D."/>
            <person name="Walker D.L."/>
            <person name="Wang S."/>
            <person name="Wang K."/>
            <person name="White C.S."/>
            <person name="Williams A.C."/>
            <person name="Williamson J."/>
            <person name="Wilson K."/>
            <person name="Woghiren I.O."/>
            <person name="Woodworth J.R."/>
            <person name="Worley K.C."/>
            <person name="Wright R.A."/>
            <person name="Wu W."/>
            <person name="Young L."/>
            <person name="Zhang L."/>
            <person name="Zhang J."/>
            <person name="Zhu Y."/>
            <person name="Muzny D.M."/>
            <person name="Weinstock G."/>
            <person name="Gibbs R.A."/>
        </authorList>
    </citation>
    <scope>NUCLEOTIDE SEQUENCE [LARGE SCALE GENOMIC DNA]</scope>
    <source>
        <strain evidence="3">LSR1</strain>
    </source>
</reference>
<dbReference type="KEGG" id="api:103309079"/>
<accession>A0A8R2F8Y0</accession>
<proteinExistence type="predicted"/>
<dbReference type="InterPro" id="IPR018289">
    <property type="entry name" value="MULE_transposase_dom"/>
</dbReference>
<dbReference type="EnsemblMetazoa" id="XM_008183654.1">
    <property type="protein sequence ID" value="XP_008181876.1"/>
    <property type="gene ID" value="LOC103309079"/>
</dbReference>